<feature type="domain" description="AB hydrolase-1" evidence="1">
    <location>
        <begin position="32"/>
        <end position="373"/>
    </location>
</feature>
<comment type="caution">
    <text evidence="2">The sequence shown here is derived from an EMBL/GenBank/DDBJ whole genome shotgun (WGS) entry which is preliminary data.</text>
</comment>
<dbReference type="SUPFAM" id="SSF53474">
    <property type="entry name" value="alpha/beta-Hydrolases"/>
    <property type="match status" value="1"/>
</dbReference>
<evidence type="ECO:0000259" key="1">
    <source>
        <dbReference type="Pfam" id="PF12697"/>
    </source>
</evidence>
<keyword evidence="3" id="KW-1185">Reference proteome</keyword>
<dbReference type="InterPro" id="IPR029058">
    <property type="entry name" value="AB_hydrolase_fold"/>
</dbReference>
<dbReference type="AlphaFoldDB" id="A0A9Q5HXQ5"/>
<dbReference type="Gene3D" id="3.40.50.1820">
    <property type="entry name" value="alpha/beta hydrolase"/>
    <property type="match status" value="2"/>
</dbReference>
<gene>
    <name evidence="2" type="ORF">A7U60_g4910</name>
</gene>
<proteinExistence type="predicted"/>
<sequence>MACFETATIDDAGTQLAFIDSGALPSETYTTLIIVHGHTYHAQNFSRLLPFAKDHNLRVIALNRRDYVGSTPYSESELAIINSNNDDAFPVFLQARGLEIARFLVWVIREKNIPRANADGKEGGLAVLGWSLGNLITMAFMRYLKSYPSEIVETIRPYLRTFYIYECGAGTLGYPSLEGGYHPLNDTTIPPRMRGIVFGNWVSSYYRHPYYSPPSSSDNGKPGRTISSLRVRAPERDEVYRPSTLDSIAPADLMKCVDPVPPVRSEQPFMGTISRSIMYEQTLGVLLLDYAKAQPGDPKAQAKEERDDAILPDVKVRVIYGDASIWSITWNTWELEKDVEKWRREGRKIRDVRFLLVEGANHFLHWDDPELFLKTVKDGLVA</sequence>
<organism evidence="2 3">
    <name type="scientific">Sanghuangporus baumii</name>
    <name type="common">Phellinus baumii</name>
    <dbReference type="NCBI Taxonomy" id="108892"/>
    <lineage>
        <taxon>Eukaryota</taxon>
        <taxon>Fungi</taxon>
        <taxon>Dikarya</taxon>
        <taxon>Basidiomycota</taxon>
        <taxon>Agaricomycotina</taxon>
        <taxon>Agaricomycetes</taxon>
        <taxon>Hymenochaetales</taxon>
        <taxon>Hymenochaetaceae</taxon>
        <taxon>Sanghuangporus</taxon>
    </lineage>
</organism>
<evidence type="ECO:0000313" key="2">
    <source>
        <dbReference type="EMBL" id="OCB87953.1"/>
    </source>
</evidence>
<dbReference type="OrthoDB" id="5311491at2759"/>
<name>A0A9Q5HXQ5_SANBA</name>
<evidence type="ECO:0000313" key="3">
    <source>
        <dbReference type="Proteomes" id="UP000757232"/>
    </source>
</evidence>
<accession>A0A9Q5HXQ5</accession>
<dbReference type="EMBL" id="LNZH02000186">
    <property type="protein sequence ID" value="OCB87953.1"/>
    <property type="molecule type" value="Genomic_DNA"/>
</dbReference>
<dbReference type="Proteomes" id="UP000757232">
    <property type="component" value="Unassembled WGS sequence"/>
</dbReference>
<dbReference type="Pfam" id="PF12697">
    <property type="entry name" value="Abhydrolase_6"/>
    <property type="match status" value="1"/>
</dbReference>
<reference evidence="2" key="1">
    <citation type="submission" date="2016-06" db="EMBL/GenBank/DDBJ databases">
        <title>Draft Genome sequence of the fungus Inonotus baumii.</title>
        <authorList>
            <person name="Zhu H."/>
            <person name="Lin W."/>
        </authorList>
    </citation>
    <scope>NUCLEOTIDE SEQUENCE</scope>
    <source>
        <strain evidence="2">821</strain>
    </source>
</reference>
<protein>
    <recommendedName>
        <fullName evidence="1">AB hydrolase-1 domain-containing protein</fullName>
    </recommendedName>
</protein>
<dbReference type="InterPro" id="IPR000073">
    <property type="entry name" value="AB_hydrolase_1"/>
</dbReference>